<dbReference type="InterPro" id="IPR024252">
    <property type="entry name" value="DUF2528"/>
</dbReference>
<dbReference type="EMBL" id="JBHLXJ010000033">
    <property type="protein sequence ID" value="MFC0351854.1"/>
    <property type="molecule type" value="Genomic_DNA"/>
</dbReference>
<protein>
    <submittedName>
        <fullName evidence="1">DUF2528 family protein</fullName>
    </submittedName>
</protein>
<keyword evidence="2" id="KW-1185">Reference proteome</keyword>
<proteinExistence type="predicted"/>
<reference evidence="1 2" key="1">
    <citation type="submission" date="2024-09" db="EMBL/GenBank/DDBJ databases">
        <authorList>
            <person name="Sun Q."/>
            <person name="Mori K."/>
        </authorList>
    </citation>
    <scope>NUCLEOTIDE SEQUENCE [LARGE SCALE GENOMIC DNA]</scope>
    <source>
        <strain evidence="1 2">CCM 8677</strain>
    </source>
</reference>
<dbReference type="Pfam" id="PF10800">
    <property type="entry name" value="DUF2528"/>
    <property type="match status" value="1"/>
</dbReference>
<sequence length="114" mass="13072">MNTLKKYRVSYDEKLEMIVEIDHAIMTDEKLHEINNFWGDASYRFAQSNRNITETVLKLLASKAFSEALSSLDPIKAIEESEGWPNKMDGTFGIKIVSIDDVVFDSDYIFVTVE</sequence>
<evidence type="ECO:0000313" key="2">
    <source>
        <dbReference type="Proteomes" id="UP001589844"/>
    </source>
</evidence>
<evidence type="ECO:0000313" key="1">
    <source>
        <dbReference type="EMBL" id="MFC0351854.1"/>
    </source>
</evidence>
<accession>A0ABV6ILV3</accession>
<organism evidence="1 2">
    <name type="scientific">Undibacterium danionis</name>
    <dbReference type="NCBI Taxonomy" id="1812100"/>
    <lineage>
        <taxon>Bacteria</taxon>
        <taxon>Pseudomonadati</taxon>
        <taxon>Pseudomonadota</taxon>
        <taxon>Betaproteobacteria</taxon>
        <taxon>Burkholderiales</taxon>
        <taxon>Oxalobacteraceae</taxon>
        <taxon>Undibacterium</taxon>
    </lineage>
</organism>
<comment type="caution">
    <text evidence="1">The sequence shown here is derived from an EMBL/GenBank/DDBJ whole genome shotgun (WGS) entry which is preliminary data.</text>
</comment>
<dbReference type="Proteomes" id="UP001589844">
    <property type="component" value="Unassembled WGS sequence"/>
</dbReference>
<dbReference type="RefSeq" id="WP_390214573.1">
    <property type="nucleotide sequence ID" value="NZ_JBHLXJ010000033.1"/>
</dbReference>
<name>A0ABV6ILV3_9BURK</name>
<gene>
    <name evidence="1" type="ORF">ACFFJH_18700</name>
</gene>